<evidence type="ECO:0000313" key="3">
    <source>
        <dbReference type="Proteomes" id="UP001165740"/>
    </source>
</evidence>
<evidence type="ECO:0000313" key="4">
    <source>
        <dbReference type="RefSeq" id="XP_055872303.1"/>
    </source>
</evidence>
<dbReference type="NCBIfam" id="TIGR01571">
    <property type="entry name" value="A_thal_Cys_rich"/>
    <property type="match status" value="1"/>
</dbReference>
<dbReference type="Proteomes" id="UP001165740">
    <property type="component" value="Chromosome 17"/>
</dbReference>
<accession>A0A9W2ZBF7</accession>
<dbReference type="OMA" id="QMITERN"/>
<dbReference type="RefSeq" id="XP_055872303.1">
    <property type="nucleotide sequence ID" value="XM_056016328.1"/>
</dbReference>
<keyword evidence="3" id="KW-1185">Reference proteome</keyword>
<reference evidence="4" key="1">
    <citation type="submission" date="2025-08" db="UniProtKB">
        <authorList>
            <consortium name="RefSeq"/>
        </authorList>
    </citation>
    <scope>IDENTIFICATION</scope>
</reference>
<dbReference type="GeneID" id="129923765"/>
<evidence type="ECO:0000256" key="2">
    <source>
        <dbReference type="SAM" id="MobiDB-lite"/>
    </source>
</evidence>
<dbReference type="Pfam" id="PF04749">
    <property type="entry name" value="PLAC8"/>
    <property type="match status" value="1"/>
</dbReference>
<dbReference type="InterPro" id="IPR006461">
    <property type="entry name" value="PLAC_motif_containing"/>
</dbReference>
<evidence type="ECO:0000256" key="1">
    <source>
        <dbReference type="ARBA" id="ARBA00009024"/>
    </source>
</evidence>
<dbReference type="PANTHER" id="PTHR15907">
    <property type="entry name" value="DUF614 FAMILY PROTEIN-RELATED"/>
    <property type="match status" value="1"/>
</dbReference>
<comment type="similarity">
    <text evidence="1">Belongs to the cornifelin family.</text>
</comment>
<name>A0A9W2ZBF7_BIOGL</name>
<dbReference type="OrthoDB" id="6101890at2759"/>
<sequence length="180" mass="19819">MSDTDKNKKQKPEAPPAPAATIQPSATDVISQQPHQAASWPQHQQPFWQSPQNLVAPSTQQIHSNTNVVINAQPGANKRPWSTGICDCCTDMNTCMLAWFCPFCLQFMIARDLGESCCDAFCYMICAAPTLFGLRVYVRGKENIKGSLFDDFNKTSLCGCLALAQLAREVKLVKSTKGFV</sequence>
<gene>
    <name evidence="4" type="primary">LOC129923765</name>
</gene>
<protein>
    <submittedName>
        <fullName evidence="4">Cornifelin homolog A-like</fullName>
    </submittedName>
</protein>
<dbReference type="AlphaFoldDB" id="A0A9W2ZBF7"/>
<feature type="region of interest" description="Disordered" evidence="2">
    <location>
        <begin position="1"/>
        <end position="43"/>
    </location>
</feature>
<organism evidence="3 4">
    <name type="scientific">Biomphalaria glabrata</name>
    <name type="common">Bloodfluke planorb</name>
    <name type="synonym">Freshwater snail</name>
    <dbReference type="NCBI Taxonomy" id="6526"/>
    <lineage>
        <taxon>Eukaryota</taxon>
        <taxon>Metazoa</taxon>
        <taxon>Spiralia</taxon>
        <taxon>Lophotrochozoa</taxon>
        <taxon>Mollusca</taxon>
        <taxon>Gastropoda</taxon>
        <taxon>Heterobranchia</taxon>
        <taxon>Euthyneura</taxon>
        <taxon>Panpulmonata</taxon>
        <taxon>Hygrophila</taxon>
        <taxon>Lymnaeoidea</taxon>
        <taxon>Planorbidae</taxon>
        <taxon>Biomphalaria</taxon>
    </lineage>
</organism>
<feature type="compositionally biased region" description="Polar residues" evidence="2">
    <location>
        <begin position="22"/>
        <end position="43"/>
    </location>
</feature>
<proteinExistence type="inferred from homology"/>
<feature type="compositionally biased region" description="Basic and acidic residues" evidence="2">
    <location>
        <begin position="1"/>
        <end position="12"/>
    </location>
</feature>